<dbReference type="GO" id="GO:0003676">
    <property type="term" value="F:nucleic acid binding"/>
    <property type="evidence" value="ECO:0007669"/>
    <property type="project" value="InterPro"/>
</dbReference>
<dbReference type="SUPFAM" id="SSF53098">
    <property type="entry name" value="Ribonuclease H-like"/>
    <property type="match status" value="1"/>
</dbReference>
<feature type="compositionally biased region" description="Gly residues" evidence="3">
    <location>
        <begin position="112"/>
        <end position="121"/>
    </location>
</feature>
<reference evidence="4" key="2">
    <citation type="journal article" date="2024" name="Plant">
        <title>Genomic evolution and insights into agronomic trait innovations of Sesamum species.</title>
        <authorList>
            <person name="Miao H."/>
            <person name="Wang L."/>
            <person name="Qu L."/>
            <person name="Liu H."/>
            <person name="Sun Y."/>
            <person name="Le M."/>
            <person name="Wang Q."/>
            <person name="Wei S."/>
            <person name="Zheng Y."/>
            <person name="Lin W."/>
            <person name="Duan Y."/>
            <person name="Cao H."/>
            <person name="Xiong S."/>
            <person name="Wang X."/>
            <person name="Wei L."/>
            <person name="Li C."/>
            <person name="Ma Q."/>
            <person name="Ju M."/>
            <person name="Zhao R."/>
            <person name="Li G."/>
            <person name="Mu C."/>
            <person name="Tian Q."/>
            <person name="Mei H."/>
            <person name="Zhang T."/>
            <person name="Gao T."/>
            <person name="Zhang H."/>
        </authorList>
    </citation>
    <scope>NUCLEOTIDE SEQUENCE</scope>
    <source>
        <strain evidence="4">KEN8</strain>
    </source>
</reference>
<evidence type="ECO:0000256" key="2">
    <source>
        <dbReference type="ARBA" id="ARBA00022801"/>
    </source>
</evidence>
<dbReference type="Gene3D" id="3.30.420.10">
    <property type="entry name" value="Ribonuclease H-like superfamily/Ribonuclease H"/>
    <property type="match status" value="1"/>
</dbReference>
<comment type="caution">
    <text evidence="4">The sequence shown here is derived from an EMBL/GenBank/DDBJ whole genome shotgun (WGS) entry which is preliminary data.</text>
</comment>
<feature type="region of interest" description="Disordered" evidence="3">
    <location>
        <begin position="59"/>
        <end position="122"/>
    </location>
</feature>
<organism evidence="4">
    <name type="scientific">Sesamum calycinum</name>
    <dbReference type="NCBI Taxonomy" id="2727403"/>
    <lineage>
        <taxon>Eukaryota</taxon>
        <taxon>Viridiplantae</taxon>
        <taxon>Streptophyta</taxon>
        <taxon>Embryophyta</taxon>
        <taxon>Tracheophyta</taxon>
        <taxon>Spermatophyta</taxon>
        <taxon>Magnoliopsida</taxon>
        <taxon>eudicotyledons</taxon>
        <taxon>Gunneridae</taxon>
        <taxon>Pentapetalae</taxon>
        <taxon>asterids</taxon>
        <taxon>lamiids</taxon>
        <taxon>Lamiales</taxon>
        <taxon>Pedaliaceae</taxon>
        <taxon>Sesamum</taxon>
    </lineage>
</organism>
<proteinExistence type="predicted"/>
<dbReference type="GO" id="GO:0005634">
    <property type="term" value="C:nucleus"/>
    <property type="evidence" value="ECO:0007669"/>
    <property type="project" value="TreeGrafter"/>
</dbReference>
<dbReference type="InterPro" id="IPR036397">
    <property type="entry name" value="RNaseH_sf"/>
</dbReference>
<dbReference type="InterPro" id="IPR051132">
    <property type="entry name" value="3-5_Exonuclease_domain"/>
</dbReference>
<evidence type="ECO:0008006" key="5">
    <source>
        <dbReference type="Google" id="ProtNLM"/>
    </source>
</evidence>
<name>A0AAW2RT97_9LAMI</name>
<dbReference type="AlphaFoldDB" id="A0AAW2RT97"/>
<gene>
    <name evidence="4" type="ORF">Scaly_0627100</name>
</gene>
<evidence type="ECO:0000313" key="4">
    <source>
        <dbReference type="EMBL" id="KAL0383398.1"/>
    </source>
</evidence>
<dbReference type="InterPro" id="IPR012337">
    <property type="entry name" value="RNaseH-like_sf"/>
</dbReference>
<sequence>MVIDIEDHDLPCHTPNTYNVFFFDDIIFTTVTHDPDIVSDWISEIKSVHRRSLIVGHDVEWRPPSPANTKTPSPPSSSASATAASSTSSSTSPTSRNPSSISSPTKISPSLGGAGEEGGGMYDRKELKNAGLKGLSSFVLRRELEKPQRVTMSRWDNRWLTADQVQYACVDAFVSFEIGRILNASDY</sequence>
<dbReference type="EMBL" id="JACGWM010000003">
    <property type="protein sequence ID" value="KAL0383398.1"/>
    <property type="molecule type" value="Genomic_DNA"/>
</dbReference>
<dbReference type="PANTHER" id="PTHR13620">
    <property type="entry name" value="3-5 EXONUCLEASE"/>
    <property type="match status" value="1"/>
</dbReference>
<protein>
    <recommendedName>
        <fullName evidence="5">3'-5' exonuclease domain-containing protein</fullName>
    </recommendedName>
</protein>
<keyword evidence="1" id="KW-0540">Nuclease</keyword>
<dbReference type="GO" id="GO:0008408">
    <property type="term" value="F:3'-5' exonuclease activity"/>
    <property type="evidence" value="ECO:0007669"/>
    <property type="project" value="TreeGrafter"/>
</dbReference>
<accession>A0AAW2RT97</accession>
<keyword evidence="2" id="KW-0378">Hydrolase</keyword>
<reference evidence="4" key="1">
    <citation type="submission" date="2020-06" db="EMBL/GenBank/DDBJ databases">
        <authorList>
            <person name="Li T."/>
            <person name="Hu X."/>
            <person name="Zhang T."/>
            <person name="Song X."/>
            <person name="Zhang H."/>
            <person name="Dai N."/>
            <person name="Sheng W."/>
            <person name="Hou X."/>
            <person name="Wei L."/>
        </authorList>
    </citation>
    <scope>NUCLEOTIDE SEQUENCE</scope>
    <source>
        <strain evidence="4">KEN8</strain>
        <tissue evidence="4">Leaf</tissue>
    </source>
</reference>
<dbReference type="PANTHER" id="PTHR13620:SF105">
    <property type="entry name" value="OS01G0737700 PROTEIN"/>
    <property type="match status" value="1"/>
</dbReference>
<dbReference type="GO" id="GO:0005737">
    <property type="term" value="C:cytoplasm"/>
    <property type="evidence" value="ECO:0007669"/>
    <property type="project" value="TreeGrafter"/>
</dbReference>
<evidence type="ECO:0000256" key="1">
    <source>
        <dbReference type="ARBA" id="ARBA00022722"/>
    </source>
</evidence>
<feature type="compositionally biased region" description="Low complexity" evidence="3">
    <location>
        <begin position="67"/>
        <end position="110"/>
    </location>
</feature>
<evidence type="ECO:0000256" key="3">
    <source>
        <dbReference type="SAM" id="MobiDB-lite"/>
    </source>
</evidence>